<evidence type="ECO:0000259" key="2">
    <source>
        <dbReference type="PROSITE" id="PS51194"/>
    </source>
</evidence>
<evidence type="ECO:0000256" key="1">
    <source>
        <dbReference type="SAM" id="MobiDB-lite"/>
    </source>
</evidence>
<dbReference type="OrthoDB" id="5952536at2759"/>
<feature type="domain" description="Helicase C-terminal" evidence="2">
    <location>
        <begin position="1"/>
        <end position="107"/>
    </location>
</feature>
<sequence>MSLEYLAHAHKQFTSETGKCWILCATSAESTGIDFPDINIIVKAALPESMAYSLQCRGHVLRWGQRTGIYVIFYEPWVEDIDLDEYEGTFPDHPDHPCTTLMVKSLKHNCAPLSAVTLIKGRMCKCQFHAHYLSDTNPRCLDYSGKYCCDSHDNGFKLEDFLPSPLHTAPASDNSASGKEKKQNASPEIPNQSSAMQKSLVAELLQWHQQQHRRDPLRAVRPEHDIITTKNITQLSCVGLLSLNSVDLVVEILAETKDWAEEW</sequence>
<proteinExistence type="predicted"/>
<dbReference type="InterPro" id="IPR001650">
    <property type="entry name" value="Helicase_C-like"/>
</dbReference>
<reference evidence="4" key="1">
    <citation type="journal article" date="2017" name="Nat. Ecol. Evol.">
        <title>Genome expansion and lineage-specific genetic innovations in the forest pathogenic fungi Armillaria.</title>
        <authorList>
            <person name="Sipos G."/>
            <person name="Prasanna A.N."/>
            <person name="Walter M.C."/>
            <person name="O'Connor E."/>
            <person name="Balint B."/>
            <person name="Krizsan K."/>
            <person name="Kiss B."/>
            <person name="Hess J."/>
            <person name="Varga T."/>
            <person name="Slot J."/>
            <person name="Riley R."/>
            <person name="Boka B."/>
            <person name="Rigling D."/>
            <person name="Barry K."/>
            <person name="Lee J."/>
            <person name="Mihaltcheva S."/>
            <person name="LaButti K."/>
            <person name="Lipzen A."/>
            <person name="Waldron R."/>
            <person name="Moloney N.M."/>
            <person name="Sperisen C."/>
            <person name="Kredics L."/>
            <person name="Vagvoelgyi C."/>
            <person name="Patrignani A."/>
            <person name="Fitzpatrick D."/>
            <person name="Nagy I."/>
            <person name="Doyle S."/>
            <person name="Anderson J.B."/>
            <person name="Grigoriev I.V."/>
            <person name="Gueldener U."/>
            <person name="Muensterkoetter M."/>
            <person name="Nagy L.G."/>
        </authorList>
    </citation>
    <scope>NUCLEOTIDE SEQUENCE [LARGE SCALE GENOMIC DNA]</scope>
    <source>
        <strain evidence="4">Ar21-2</strain>
    </source>
</reference>
<dbReference type="PROSITE" id="PS51194">
    <property type="entry name" value="HELICASE_CTER"/>
    <property type="match status" value="1"/>
</dbReference>
<dbReference type="Gene3D" id="3.40.50.300">
    <property type="entry name" value="P-loop containing nucleotide triphosphate hydrolases"/>
    <property type="match status" value="1"/>
</dbReference>
<dbReference type="Proteomes" id="UP000217790">
    <property type="component" value="Unassembled WGS sequence"/>
</dbReference>
<dbReference type="EMBL" id="KZ293684">
    <property type="protein sequence ID" value="PBK86377.1"/>
    <property type="molecule type" value="Genomic_DNA"/>
</dbReference>
<dbReference type="InParanoid" id="A0A2H3DBC8"/>
<feature type="compositionally biased region" description="Polar residues" evidence="1">
    <location>
        <begin position="184"/>
        <end position="193"/>
    </location>
</feature>
<evidence type="ECO:0000313" key="3">
    <source>
        <dbReference type="EMBL" id="PBK86377.1"/>
    </source>
</evidence>
<keyword evidence="4" id="KW-1185">Reference proteome</keyword>
<gene>
    <name evidence="3" type="ORF">ARMGADRAFT_1035563</name>
</gene>
<dbReference type="CDD" id="cd18785">
    <property type="entry name" value="SF2_C"/>
    <property type="match status" value="1"/>
</dbReference>
<dbReference type="AlphaFoldDB" id="A0A2H3DBC8"/>
<dbReference type="Pfam" id="PF00271">
    <property type="entry name" value="Helicase_C"/>
    <property type="match status" value="1"/>
</dbReference>
<name>A0A2H3DBC8_ARMGA</name>
<dbReference type="InterPro" id="IPR027417">
    <property type="entry name" value="P-loop_NTPase"/>
</dbReference>
<feature type="region of interest" description="Disordered" evidence="1">
    <location>
        <begin position="167"/>
        <end position="193"/>
    </location>
</feature>
<evidence type="ECO:0000313" key="4">
    <source>
        <dbReference type="Proteomes" id="UP000217790"/>
    </source>
</evidence>
<protein>
    <recommendedName>
        <fullName evidence="2">Helicase C-terminal domain-containing protein</fullName>
    </recommendedName>
</protein>
<dbReference type="SUPFAM" id="SSF52540">
    <property type="entry name" value="P-loop containing nucleoside triphosphate hydrolases"/>
    <property type="match status" value="1"/>
</dbReference>
<organism evidence="3 4">
    <name type="scientific">Armillaria gallica</name>
    <name type="common">Bulbous honey fungus</name>
    <name type="synonym">Armillaria bulbosa</name>
    <dbReference type="NCBI Taxonomy" id="47427"/>
    <lineage>
        <taxon>Eukaryota</taxon>
        <taxon>Fungi</taxon>
        <taxon>Dikarya</taxon>
        <taxon>Basidiomycota</taxon>
        <taxon>Agaricomycotina</taxon>
        <taxon>Agaricomycetes</taxon>
        <taxon>Agaricomycetidae</taxon>
        <taxon>Agaricales</taxon>
        <taxon>Marasmiineae</taxon>
        <taxon>Physalacriaceae</taxon>
        <taxon>Armillaria</taxon>
    </lineage>
</organism>
<accession>A0A2H3DBC8</accession>